<evidence type="ECO:0000313" key="1">
    <source>
        <dbReference type="EMBL" id="USQ15230.1"/>
    </source>
</evidence>
<evidence type="ECO:0000313" key="2">
    <source>
        <dbReference type="EMBL" id="USQ15505.1"/>
    </source>
</evidence>
<organism evidence="2 3">
    <name type="scientific">Legionella lytica</name>
    <dbReference type="NCBI Taxonomy" id="96232"/>
    <lineage>
        <taxon>Bacteria</taxon>
        <taxon>Pseudomonadati</taxon>
        <taxon>Pseudomonadota</taxon>
        <taxon>Gammaproteobacteria</taxon>
        <taxon>Legionellales</taxon>
        <taxon>Legionellaceae</taxon>
        <taxon>Legionella</taxon>
    </lineage>
</organism>
<geneLocation type="plasmid" evidence="2 3">
    <name>pLlyPCM2298_2</name>
</geneLocation>
<sequence>MPIKLVRNKLGYGQKKIYVPSLAPIMEERSNAADESEPESISASVSYSSEAHSEDWWSAYSSNETDEITHTDLKIEENYKIYSLLYNTVPILQRTESEEFKHYQAVFDKFLKDYSSYLNNTTSFLNEIKIIHSTQNHEPVNCCSIFKKKAPANTVTNKLIMLMIHSSMQLDLASIQRIQELVGDPSYPAQSLEF</sequence>
<evidence type="ECO:0000313" key="3">
    <source>
        <dbReference type="Proteomes" id="UP001057474"/>
    </source>
</evidence>
<reference evidence="2" key="1">
    <citation type="submission" date="2021-03" db="EMBL/GenBank/DDBJ databases">
        <title>Legionella lytica PCM 2298.</title>
        <authorList>
            <person name="Koper P."/>
        </authorList>
    </citation>
    <scope>NUCLEOTIDE SEQUENCE</scope>
    <source>
        <strain evidence="2">PCM 2298</strain>
        <plasmid evidence="1">pLlyPCM2298_1</plasmid>
        <plasmid evidence="2">pLlyPCM2298_2</plasmid>
    </source>
</reference>
<accession>A0ABY4YD18</accession>
<dbReference type="EMBL" id="CP071528">
    <property type="protein sequence ID" value="USQ15230.1"/>
    <property type="molecule type" value="Genomic_DNA"/>
</dbReference>
<keyword evidence="2" id="KW-0614">Plasmid</keyword>
<dbReference type="EMBL" id="CP071529">
    <property type="protein sequence ID" value="USQ15505.1"/>
    <property type="molecule type" value="Genomic_DNA"/>
</dbReference>
<dbReference type="Proteomes" id="UP001057474">
    <property type="component" value="Plasmid pLlyPCM2298_2"/>
</dbReference>
<keyword evidence="3" id="KW-1185">Reference proteome</keyword>
<dbReference type="Proteomes" id="UP001057474">
    <property type="component" value="Plasmid pLlyPCM2298_1"/>
</dbReference>
<proteinExistence type="predicted"/>
<dbReference type="RefSeq" id="WP_252582471.1">
    <property type="nucleotide sequence ID" value="NZ_CP071528.1"/>
</dbReference>
<gene>
    <name evidence="1" type="ORF">J2N86_14785</name>
    <name evidence="2" type="ORF">J2N86_15855</name>
</gene>
<name>A0ABY4YD18_9GAMM</name>
<protein>
    <submittedName>
        <fullName evidence="2">Uncharacterized protein</fullName>
    </submittedName>
</protein>
<geneLocation type="plasmid" evidence="1 3">
    <name>pLlyPCM2298_1</name>
</geneLocation>